<evidence type="ECO:0000313" key="2">
    <source>
        <dbReference type="EMBL" id="OAE19038.1"/>
    </source>
</evidence>
<name>A0A176VDN0_MARPO</name>
<dbReference type="Proteomes" id="UP000077202">
    <property type="component" value="Unassembled WGS sequence"/>
</dbReference>
<dbReference type="EMBL" id="LVLJ01003949">
    <property type="protein sequence ID" value="OAE19038.1"/>
    <property type="molecule type" value="Genomic_DNA"/>
</dbReference>
<evidence type="ECO:0000256" key="1">
    <source>
        <dbReference type="SAM" id="MobiDB-lite"/>
    </source>
</evidence>
<dbReference type="AlphaFoldDB" id="A0A176VDN0"/>
<feature type="compositionally biased region" description="Low complexity" evidence="1">
    <location>
        <begin position="1"/>
        <end position="14"/>
    </location>
</feature>
<keyword evidence="3" id="KW-1185">Reference proteome</keyword>
<proteinExistence type="predicted"/>
<accession>A0A176VDN0</accession>
<reference evidence="2" key="1">
    <citation type="submission" date="2016-03" db="EMBL/GenBank/DDBJ databases">
        <title>Mechanisms controlling the formation of the plant cell surface in tip-growing cells are functionally conserved among land plants.</title>
        <authorList>
            <person name="Honkanen S."/>
            <person name="Jones V.A."/>
            <person name="Morieri G."/>
            <person name="Champion C."/>
            <person name="Hetherington A.J."/>
            <person name="Kelly S."/>
            <person name="Saint-Marcoux D."/>
            <person name="Proust H."/>
            <person name="Prescott H."/>
            <person name="Dolan L."/>
        </authorList>
    </citation>
    <scope>NUCLEOTIDE SEQUENCE [LARGE SCALE GENOMIC DNA]</scope>
    <source>
        <tissue evidence="2">Whole gametophyte</tissue>
    </source>
</reference>
<feature type="region of interest" description="Disordered" evidence="1">
    <location>
        <begin position="1"/>
        <end position="44"/>
    </location>
</feature>
<evidence type="ECO:0000313" key="3">
    <source>
        <dbReference type="Proteomes" id="UP000077202"/>
    </source>
</evidence>
<sequence>MTESSESSVSRVVEAVGPSGPRQAADGPWKVFGEEGRKEAPGRGGNGWSWGNECCRFRSQLVGGCPLITAHGDPGRAPCPALYKWKVGISTLEMPSSLSKSRTLIALSPSPSPSTLDPRRLLFPLVDYPRALQMVRPTFPCPTIPAAQQAGPVVLAQGPRIWLASASLFPTPSSPPFRDIHILNANNHTLVSQEDRGDVNED</sequence>
<gene>
    <name evidence="2" type="ORF">AXG93_2839s1340</name>
</gene>
<protein>
    <submittedName>
        <fullName evidence="2">Uncharacterized protein</fullName>
    </submittedName>
</protein>
<feature type="compositionally biased region" description="Basic and acidic residues" evidence="1">
    <location>
        <begin position="32"/>
        <end position="41"/>
    </location>
</feature>
<comment type="caution">
    <text evidence="2">The sequence shown here is derived from an EMBL/GenBank/DDBJ whole genome shotgun (WGS) entry which is preliminary data.</text>
</comment>
<organism evidence="2 3">
    <name type="scientific">Marchantia polymorpha subsp. ruderalis</name>
    <dbReference type="NCBI Taxonomy" id="1480154"/>
    <lineage>
        <taxon>Eukaryota</taxon>
        <taxon>Viridiplantae</taxon>
        <taxon>Streptophyta</taxon>
        <taxon>Embryophyta</taxon>
        <taxon>Marchantiophyta</taxon>
        <taxon>Marchantiopsida</taxon>
        <taxon>Marchantiidae</taxon>
        <taxon>Marchantiales</taxon>
        <taxon>Marchantiaceae</taxon>
        <taxon>Marchantia</taxon>
    </lineage>
</organism>